<dbReference type="Proteomes" id="UP000051086">
    <property type="component" value="Unassembled WGS sequence"/>
</dbReference>
<dbReference type="EMBL" id="CYSC01000021">
    <property type="protein sequence ID" value="CUH71541.1"/>
    <property type="molecule type" value="Genomic_DNA"/>
</dbReference>
<reference evidence="1 3" key="1">
    <citation type="submission" date="2015-09" db="EMBL/GenBank/DDBJ databases">
        <authorList>
            <person name="Rodrigo-Torres L."/>
            <person name="Arahal D.R."/>
        </authorList>
    </citation>
    <scope>NUCLEOTIDE SEQUENCE [LARGE SCALE GENOMIC DNA]</scope>
    <source>
        <strain evidence="1 3">CECT 5118</strain>
    </source>
</reference>
<evidence type="ECO:0000313" key="4">
    <source>
        <dbReference type="Proteomes" id="UP000051887"/>
    </source>
</evidence>
<dbReference type="EMBL" id="CYSB01000027">
    <property type="protein sequence ID" value="CUH66866.1"/>
    <property type="molecule type" value="Genomic_DNA"/>
</dbReference>
<evidence type="ECO:0000313" key="1">
    <source>
        <dbReference type="EMBL" id="CUH66866.1"/>
    </source>
</evidence>
<evidence type="ECO:0000313" key="2">
    <source>
        <dbReference type="EMBL" id="CUH71541.1"/>
    </source>
</evidence>
<protein>
    <submittedName>
        <fullName evidence="2">Uncharacterized protein</fullName>
    </submittedName>
</protein>
<name>A0A0N7LVP4_9RHOB</name>
<organism evidence="2 4">
    <name type="scientific">Thalassovita autumnalis</name>
    <dbReference type="NCBI Taxonomy" id="2072972"/>
    <lineage>
        <taxon>Bacteria</taxon>
        <taxon>Pseudomonadati</taxon>
        <taxon>Pseudomonadota</taxon>
        <taxon>Alphaproteobacteria</taxon>
        <taxon>Rhodobacterales</taxon>
        <taxon>Roseobacteraceae</taxon>
        <taxon>Thalassovita</taxon>
    </lineage>
</organism>
<dbReference type="Proteomes" id="UP000051887">
    <property type="component" value="Unassembled WGS sequence"/>
</dbReference>
<evidence type="ECO:0000313" key="3">
    <source>
        <dbReference type="Proteomes" id="UP000051086"/>
    </source>
</evidence>
<keyword evidence="3" id="KW-1185">Reference proteome</keyword>
<accession>A0A0N7LVP4</accession>
<proteinExistence type="predicted"/>
<gene>
    <name evidence="1" type="ORF">TL5118_01938</name>
    <name evidence="2" type="ORF">TL5120_01330</name>
</gene>
<dbReference type="AlphaFoldDB" id="A0A0N7LVP4"/>
<reference evidence="2 4" key="2">
    <citation type="submission" date="2015-09" db="EMBL/GenBank/DDBJ databases">
        <authorList>
            <consortium name="Swine Surveillance"/>
        </authorList>
    </citation>
    <scope>NUCLEOTIDE SEQUENCE [LARGE SCALE GENOMIC DNA]</scope>
    <source>
        <strain evidence="2 4">5120</strain>
    </source>
</reference>
<sequence>MKMTKSTLVAGLLAGTMLSTTAFAAGTLR</sequence>